<comment type="function">
    <text evidence="11">Catalyzes the reversible conversion of 2-phosphoglycerate (2-PG) into phosphoenolpyruvate (PEP). It is essential for the degradation of carbohydrates via glycolysis.</text>
</comment>
<dbReference type="EMBL" id="BAAACF010000003">
    <property type="protein sequence ID" value="GAA0727856.1"/>
    <property type="molecule type" value="Genomic_DNA"/>
</dbReference>
<sequence length="431" mass="46624">MRNYLEIVDVVGRQVLDSRCFPTIEVDVVLEDGTVGRAAVPSGASTGIFEAVELRDGDKAKYNGKGVLKAVDNVNTLIASELIGLNVFDQVIIDKTMIALDGTDNKGKLGANAMLGVSLACARAAAEALGLSLYQYIGGVNAKVLPLPMMNIINGGKHADNNVDLQEFMIMPVGAPSFSEALRMSAEVYHTLKSLLKSKGYDTGVGDEGGFAPNLSSNEEAIQVIVEAIEKAGYTPGKEIFIALDPASSEIFKDGKYHLEGEGKVLTPAEMVEYYANLVEKYPIISIEDGMAEEDWEGWKLMTDRLGSKIQIVGDDLFVTNTDRLKMGIERKVANSILIKLNQIGTLTETLNAIEMAERAGYTAVVSHRSGETEDTTIADLVVAVNAGQIKTGAPARSERVAKYNQLLRIEQELGDAAEYRGMNTFYNIKK</sequence>
<keyword evidence="15" id="KW-1185">Reference proteome</keyword>
<feature type="binding site" evidence="11">
    <location>
        <position position="315"/>
    </location>
    <ligand>
        <name>Mg(2+)</name>
        <dbReference type="ChEBI" id="CHEBI:18420"/>
    </ligand>
</feature>
<dbReference type="PROSITE" id="PS00164">
    <property type="entry name" value="ENOLASE"/>
    <property type="match status" value="1"/>
</dbReference>
<evidence type="ECO:0000256" key="10">
    <source>
        <dbReference type="ARBA" id="ARBA00048951"/>
    </source>
</evidence>
<evidence type="ECO:0000256" key="9">
    <source>
        <dbReference type="ARBA" id="ARBA00023239"/>
    </source>
</evidence>
<evidence type="ECO:0000313" key="15">
    <source>
        <dbReference type="Proteomes" id="UP001500339"/>
    </source>
</evidence>
<protein>
    <recommendedName>
        <fullName evidence="4 11">Enolase</fullName>
        <ecNumber evidence="3 11">4.2.1.11</ecNumber>
    </recommendedName>
    <alternativeName>
        <fullName evidence="11">2-phospho-D-glycerate hydro-lyase</fullName>
    </alternativeName>
    <alternativeName>
        <fullName evidence="11">2-phosphoglycerate dehydratase</fullName>
    </alternativeName>
</protein>
<accession>A0ABN1J3R0</accession>
<comment type="caution">
    <text evidence="14">The sequence shown here is derived from an EMBL/GenBank/DDBJ whole genome shotgun (WGS) entry which is preliminary data.</text>
</comment>
<dbReference type="Proteomes" id="UP001500339">
    <property type="component" value="Unassembled WGS sequence"/>
</dbReference>
<dbReference type="InterPro" id="IPR029017">
    <property type="entry name" value="Enolase-like_N"/>
</dbReference>
<evidence type="ECO:0000256" key="11">
    <source>
        <dbReference type="HAMAP-Rule" id="MF_00318"/>
    </source>
</evidence>
<reference evidence="14 15" key="1">
    <citation type="journal article" date="2019" name="Int. J. Syst. Evol. Microbiol.">
        <title>The Global Catalogue of Microorganisms (GCM) 10K type strain sequencing project: providing services to taxonomists for standard genome sequencing and annotation.</title>
        <authorList>
            <consortium name="The Broad Institute Genomics Platform"/>
            <consortium name="The Broad Institute Genome Sequencing Center for Infectious Disease"/>
            <person name="Wu L."/>
            <person name="Ma J."/>
        </authorList>
    </citation>
    <scope>NUCLEOTIDE SEQUENCE [LARGE SCALE GENOMIC DNA]</scope>
    <source>
        <strain evidence="14 15">JCM 1405</strain>
    </source>
</reference>
<evidence type="ECO:0000256" key="1">
    <source>
        <dbReference type="ARBA" id="ARBA00005031"/>
    </source>
</evidence>
<feature type="binding site" evidence="11">
    <location>
        <position position="369"/>
    </location>
    <ligand>
        <name>(2R)-2-phosphoglycerate</name>
        <dbReference type="ChEBI" id="CHEBI:58289"/>
    </ligand>
</feature>
<dbReference type="SFLD" id="SFLDS00001">
    <property type="entry name" value="Enolase"/>
    <property type="match status" value="1"/>
</dbReference>
<evidence type="ECO:0000259" key="12">
    <source>
        <dbReference type="SMART" id="SM01192"/>
    </source>
</evidence>
<feature type="binding site" evidence="11">
    <location>
        <position position="166"/>
    </location>
    <ligand>
        <name>(2R)-2-phosphoglycerate</name>
        <dbReference type="ChEBI" id="CHEBI:58289"/>
    </ligand>
</feature>
<dbReference type="Gene3D" id="3.30.390.10">
    <property type="entry name" value="Enolase-like, N-terminal domain"/>
    <property type="match status" value="1"/>
</dbReference>
<dbReference type="SUPFAM" id="SSF54826">
    <property type="entry name" value="Enolase N-terminal domain-like"/>
    <property type="match status" value="1"/>
</dbReference>
<organism evidence="14 15">
    <name type="scientific">Clostridium malenominatum</name>
    <dbReference type="NCBI Taxonomy" id="1539"/>
    <lineage>
        <taxon>Bacteria</taxon>
        <taxon>Bacillati</taxon>
        <taxon>Bacillota</taxon>
        <taxon>Clostridia</taxon>
        <taxon>Eubacteriales</taxon>
        <taxon>Clostridiaceae</taxon>
        <taxon>Clostridium</taxon>
    </lineage>
</organism>
<dbReference type="PIRSF" id="PIRSF001400">
    <property type="entry name" value="Enolase"/>
    <property type="match status" value="1"/>
</dbReference>
<dbReference type="PRINTS" id="PR00148">
    <property type="entry name" value="ENOLASE"/>
</dbReference>
<keyword evidence="7 11" id="KW-0460">Magnesium</keyword>
<dbReference type="SUPFAM" id="SSF51604">
    <property type="entry name" value="Enolase C-terminal domain-like"/>
    <property type="match status" value="1"/>
</dbReference>
<name>A0ABN1J3R0_9CLOT</name>
<comment type="catalytic activity">
    <reaction evidence="10">
        <text>(2R)-2-phosphoglycerate = phosphoenolpyruvate + H2O</text>
        <dbReference type="Rhea" id="RHEA:10164"/>
        <dbReference type="ChEBI" id="CHEBI:15377"/>
        <dbReference type="ChEBI" id="CHEBI:58289"/>
        <dbReference type="ChEBI" id="CHEBI:58702"/>
        <dbReference type="EC" id="4.2.1.11"/>
    </reaction>
    <physiologicalReaction direction="left-to-right" evidence="10">
        <dbReference type="Rhea" id="RHEA:10165"/>
    </physiologicalReaction>
</comment>
<dbReference type="Gene3D" id="3.20.20.120">
    <property type="entry name" value="Enolase-like C-terminal domain"/>
    <property type="match status" value="1"/>
</dbReference>
<keyword evidence="8 11" id="KW-0324">Glycolysis</keyword>
<dbReference type="Pfam" id="PF00113">
    <property type="entry name" value="Enolase_C"/>
    <property type="match status" value="1"/>
</dbReference>
<dbReference type="SFLD" id="SFLDG00178">
    <property type="entry name" value="enolase"/>
    <property type="match status" value="1"/>
</dbReference>
<dbReference type="InterPro" id="IPR036849">
    <property type="entry name" value="Enolase-like_C_sf"/>
</dbReference>
<feature type="domain" description="Enolase C-terminal TIM barrel" evidence="12">
    <location>
        <begin position="142"/>
        <end position="428"/>
    </location>
</feature>
<keyword evidence="5 11" id="KW-0964">Secreted</keyword>
<feature type="binding site" evidence="11">
    <location>
        <position position="245"/>
    </location>
    <ligand>
        <name>Mg(2+)</name>
        <dbReference type="ChEBI" id="CHEBI:18420"/>
    </ligand>
</feature>
<feature type="active site" description="Proton donor" evidence="11">
    <location>
        <position position="208"/>
    </location>
</feature>
<dbReference type="PANTHER" id="PTHR11902">
    <property type="entry name" value="ENOLASE"/>
    <property type="match status" value="1"/>
</dbReference>
<evidence type="ECO:0000256" key="8">
    <source>
        <dbReference type="ARBA" id="ARBA00023152"/>
    </source>
</evidence>
<dbReference type="InterPro" id="IPR020809">
    <property type="entry name" value="Enolase_CS"/>
</dbReference>
<dbReference type="CDD" id="cd03313">
    <property type="entry name" value="enolase"/>
    <property type="match status" value="1"/>
</dbReference>
<dbReference type="SFLD" id="SFLDF00002">
    <property type="entry name" value="enolase"/>
    <property type="match status" value="1"/>
</dbReference>
<evidence type="ECO:0000313" key="14">
    <source>
        <dbReference type="EMBL" id="GAA0727856.1"/>
    </source>
</evidence>
<keyword evidence="6 11" id="KW-0479">Metal-binding</keyword>
<evidence type="ECO:0000259" key="13">
    <source>
        <dbReference type="SMART" id="SM01193"/>
    </source>
</evidence>
<keyword evidence="11" id="KW-0963">Cytoplasm</keyword>
<keyword evidence="9 11" id="KW-0456">Lyase</keyword>
<dbReference type="InterPro" id="IPR020810">
    <property type="entry name" value="Enolase_C"/>
</dbReference>
<dbReference type="HAMAP" id="MF_00318">
    <property type="entry name" value="Enolase"/>
    <property type="match status" value="1"/>
</dbReference>
<feature type="domain" description="Enolase N-terminal" evidence="13">
    <location>
        <begin position="7"/>
        <end position="137"/>
    </location>
</feature>
<dbReference type="InterPro" id="IPR020811">
    <property type="entry name" value="Enolase_N"/>
</dbReference>
<feature type="binding site" evidence="11">
    <location>
        <position position="340"/>
    </location>
    <ligand>
        <name>(2R)-2-phosphoglycerate</name>
        <dbReference type="ChEBI" id="CHEBI:58289"/>
    </ligand>
</feature>
<dbReference type="NCBIfam" id="TIGR01060">
    <property type="entry name" value="eno"/>
    <property type="match status" value="1"/>
</dbReference>
<comment type="similarity">
    <text evidence="2 11">Belongs to the enolase family.</text>
</comment>
<evidence type="ECO:0000256" key="7">
    <source>
        <dbReference type="ARBA" id="ARBA00022842"/>
    </source>
</evidence>
<gene>
    <name evidence="11 14" type="primary">eno</name>
    <name evidence="14" type="ORF">GCM10008905_25960</name>
</gene>
<evidence type="ECO:0000256" key="3">
    <source>
        <dbReference type="ARBA" id="ARBA00012058"/>
    </source>
</evidence>
<feature type="active site" description="Proton acceptor" evidence="11">
    <location>
        <position position="340"/>
    </location>
</feature>
<evidence type="ECO:0000256" key="2">
    <source>
        <dbReference type="ARBA" id="ARBA00009604"/>
    </source>
</evidence>
<comment type="cofactor">
    <cofactor evidence="11">
        <name>Mg(2+)</name>
        <dbReference type="ChEBI" id="CHEBI:18420"/>
    </cofactor>
    <text evidence="11">Binds a second Mg(2+) ion via substrate during catalysis.</text>
</comment>
<comment type="pathway">
    <text evidence="1 11">Carbohydrate degradation; glycolysis; pyruvate from D-glyceraldehyde 3-phosphate: step 4/5.</text>
</comment>
<comment type="subcellular location">
    <subcellularLocation>
        <location evidence="11">Cytoplasm</location>
    </subcellularLocation>
    <subcellularLocation>
        <location evidence="11">Secreted</location>
    </subcellularLocation>
    <subcellularLocation>
        <location evidence="11">Cell surface</location>
    </subcellularLocation>
    <text evidence="11">Fractions of enolase are present in both the cytoplasm and on the cell surface.</text>
</comment>
<dbReference type="SMART" id="SM01192">
    <property type="entry name" value="Enolase_C"/>
    <property type="match status" value="1"/>
</dbReference>
<evidence type="ECO:0000256" key="6">
    <source>
        <dbReference type="ARBA" id="ARBA00022723"/>
    </source>
</evidence>
<dbReference type="RefSeq" id="WP_343770314.1">
    <property type="nucleotide sequence ID" value="NZ_BAAACF010000003.1"/>
</dbReference>
<dbReference type="EC" id="4.2.1.11" evidence="3 11"/>
<evidence type="ECO:0000256" key="5">
    <source>
        <dbReference type="ARBA" id="ARBA00022525"/>
    </source>
</evidence>
<feature type="binding site" evidence="11">
    <location>
        <position position="288"/>
    </location>
    <ligand>
        <name>Mg(2+)</name>
        <dbReference type="ChEBI" id="CHEBI:18420"/>
    </ligand>
</feature>
<dbReference type="PANTHER" id="PTHR11902:SF1">
    <property type="entry name" value="ENOLASE"/>
    <property type="match status" value="1"/>
</dbReference>
<feature type="binding site" evidence="11">
    <location>
        <position position="370"/>
    </location>
    <ligand>
        <name>(2R)-2-phosphoglycerate</name>
        <dbReference type="ChEBI" id="CHEBI:58289"/>
    </ligand>
</feature>
<proteinExistence type="inferred from homology"/>
<dbReference type="SMART" id="SM01193">
    <property type="entry name" value="Enolase_N"/>
    <property type="match status" value="1"/>
</dbReference>
<evidence type="ECO:0000256" key="4">
    <source>
        <dbReference type="ARBA" id="ARBA00017068"/>
    </source>
</evidence>
<dbReference type="InterPro" id="IPR000941">
    <property type="entry name" value="Enolase"/>
</dbReference>
<dbReference type="Pfam" id="PF03952">
    <property type="entry name" value="Enolase_N"/>
    <property type="match status" value="1"/>
</dbReference>
<feature type="binding site" evidence="11">
    <location>
        <position position="391"/>
    </location>
    <ligand>
        <name>(2R)-2-phosphoglycerate</name>
        <dbReference type="ChEBI" id="CHEBI:58289"/>
    </ligand>
</feature>